<dbReference type="Pfam" id="PF22725">
    <property type="entry name" value="GFO_IDH_MocA_C3"/>
    <property type="match status" value="1"/>
</dbReference>
<gene>
    <name evidence="3" type="ORF">FZC79_00050</name>
</gene>
<dbReference type="Pfam" id="PF01408">
    <property type="entry name" value="GFO_IDH_MocA"/>
    <property type="match status" value="1"/>
</dbReference>
<evidence type="ECO:0000259" key="2">
    <source>
        <dbReference type="Pfam" id="PF22725"/>
    </source>
</evidence>
<evidence type="ECO:0000313" key="3">
    <source>
        <dbReference type="EMBL" id="TYR77258.1"/>
    </source>
</evidence>
<accession>A0A5D4KJ97</accession>
<name>A0A5D4KJ97_9BACI</name>
<dbReference type="InterPro" id="IPR055170">
    <property type="entry name" value="GFO_IDH_MocA-like_dom"/>
</dbReference>
<organism evidence="3 4">
    <name type="scientific">Rossellomorea vietnamensis</name>
    <dbReference type="NCBI Taxonomy" id="218284"/>
    <lineage>
        <taxon>Bacteria</taxon>
        <taxon>Bacillati</taxon>
        <taxon>Bacillota</taxon>
        <taxon>Bacilli</taxon>
        <taxon>Bacillales</taxon>
        <taxon>Bacillaceae</taxon>
        <taxon>Rossellomorea</taxon>
    </lineage>
</organism>
<dbReference type="Gene3D" id="3.30.360.10">
    <property type="entry name" value="Dihydrodipicolinate Reductase, domain 2"/>
    <property type="match status" value="1"/>
</dbReference>
<dbReference type="SUPFAM" id="SSF51735">
    <property type="entry name" value="NAD(P)-binding Rossmann-fold domains"/>
    <property type="match status" value="1"/>
</dbReference>
<dbReference type="PANTHER" id="PTHR43054:SF1">
    <property type="entry name" value="SCYLLO-INOSITOL 2-DEHYDROGENASE (NADP(+)) IOLU"/>
    <property type="match status" value="1"/>
</dbReference>
<dbReference type="PANTHER" id="PTHR43054">
    <property type="match status" value="1"/>
</dbReference>
<evidence type="ECO:0000313" key="4">
    <source>
        <dbReference type="Proteomes" id="UP000323317"/>
    </source>
</evidence>
<feature type="domain" description="Gfo/Idh/MocA-like oxidoreductase N-terminal" evidence="1">
    <location>
        <begin position="2"/>
        <end position="119"/>
    </location>
</feature>
<dbReference type="EMBL" id="VTEH01000001">
    <property type="protein sequence ID" value="TYR77258.1"/>
    <property type="molecule type" value="Genomic_DNA"/>
</dbReference>
<protein>
    <submittedName>
        <fullName evidence="3">Gfo/Idh/MocA family oxidoreductase</fullName>
    </submittedName>
</protein>
<dbReference type="Gene3D" id="3.40.50.720">
    <property type="entry name" value="NAD(P)-binding Rossmann-like Domain"/>
    <property type="match status" value="1"/>
</dbReference>
<dbReference type="GO" id="GO:0000166">
    <property type="term" value="F:nucleotide binding"/>
    <property type="evidence" value="ECO:0007669"/>
    <property type="project" value="InterPro"/>
</dbReference>
<dbReference type="RefSeq" id="WP_148944881.1">
    <property type="nucleotide sequence ID" value="NZ_VTEH01000001.1"/>
</dbReference>
<dbReference type="InterPro" id="IPR000683">
    <property type="entry name" value="Gfo/Idh/MocA-like_OxRdtase_N"/>
</dbReference>
<reference evidence="3 4" key="1">
    <citation type="submission" date="2019-08" db="EMBL/GenBank/DDBJ databases">
        <title>Bacillus genomes from the desert of Cuatro Cienegas, Coahuila.</title>
        <authorList>
            <person name="Olmedo-Alvarez G."/>
        </authorList>
    </citation>
    <scope>NUCLEOTIDE SEQUENCE [LARGE SCALE GENOMIC DNA]</scope>
    <source>
        <strain evidence="3 4">CH40_1T</strain>
    </source>
</reference>
<dbReference type="AlphaFoldDB" id="A0A5D4KJ97"/>
<comment type="caution">
    <text evidence="3">The sequence shown here is derived from an EMBL/GenBank/DDBJ whole genome shotgun (WGS) entry which is preliminary data.</text>
</comment>
<dbReference type="Proteomes" id="UP000323317">
    <property type="component" value="Unassembled WGS sequence"/>
</dbReference>
<feature type="domain" description="GFO/IDH/MocA-like oxidoreductase" evidence="2">
    <location>
        <begin position="139"/>
        <end position="247"/>
    </location>
</feature>
<dbReference type="InterPro" id="IPR036291">
    <property type="entry name" value="NAD(P)-bd_dom_sf"/>
</dbReference>
<dbReference type="SUPFAM" id="SSF55347">
    <property type="entry name" value="Glyceraldehyde-3-phosphate dehydrogenase-like, C-terminal domain"/>
    <property type="match status" value="1"/>
</dbReference>
<proteinExistence type="predicted"/>
<evidence type="ECO:0000259" key="1">
    <source>
        <dbReference type="Pfam" id="PF01408"/>
    </source>
</evidence>
<sequence length="329" mass="36719">MIRFGVIGTNWITDRFLDAAEGVDGFELKAVYSRTEERAKEFAGKHGVKQTFTDLEEMAKSDSIDAVYIASPNILHAEQSILFMNGGKHVLCEKPAASNTKELQKMIEAAKDNDVLLMEALKTTFIPGFQAIKDNLPKIGRVRRFVSVKNQYSSRYDAYRNGTVLNAFKPQLANGSLMDIGIYCVVPIITLFGLPESIFAQGMLLETGADGEGTILFKYEEMEAVAMYSKITNSAIPSEIQGEDGSIIIDSISDPQKVEIHYRDGLVEDISADQKENTMFYEISEFVDSIVKGERESTKQSFQQSLNTMEILEEARRQIGIKFPSDDSQ</sequence>